<dbReference type="Ensembl" id="ENSCLMT00005025832.1">
    <property type="protein sequence ID" value="ENSCLMP00005024712.1"/>
    <property type="gene ID" value="ENSCLMG00005010843.1"/>
</dbReference>
<evidence type="ECO:0000256" key="11">
    <source>
        <dbReference type="ARBA" id="ARBA00075723"/>
    </source>
</evidence>
<dbReference type="GO" id="GO:0015629">
    <property type="term" value="C:actin cytoskeleton"/>
    <property type="evidence" value="ECO:0007669"/>
    <property type="project" value="TreeGrafter"/>
</dbReference>
<evidence type="ECO:0000256" key="7">
    <source>
        <dbReference type="ARBA" id="ARBA00023038"/>
    </source>
</evidence>
<dbReference type="Pfam" id="PF16182">
    <property type="entry name" value="AbLIM_anchor"/>
    <property type="match status" value="1"/>
</dbReference>
<feature type="domain" description="LIM zinc-binding" evidence="15">
    <location>
        <begin position="61"/>
        <end position="120"/>
    </location>
</feature>
<dbReference type="SMART" id="SM00153">
    <property type="entry name" value="VHP"/>
    <property type="match status" value="1"/>
</dbReference>
<dbReference type="InterPro" id="IPR051618">
    <property type="entry name" value="Actin-binding_LIM"/>
</dbReference>
<keyword evidence="2" id="KW-0963">Cytoplasm</keyword>
<proteinExistence type="predicted"/>
<comment type="subunit">
    <text evidence="9">Interacts with F-actin and ABRA.</text>
</comment>
<evidence type="ECO:0000256" key="8">
    <source>
        <dbReference type="ARBA" id="ARBA00060056"/>
    </source>
</evidence>
<dbReference type="CDD" id="cd09330">
    <property type="entry name" value="LIM4_abLIM"/>
    <property type="match status" value="1"/>
</dbReference>
<dbReference type="InterPro" id="IPR001781">
    <property type="entry name" value="Znf_LIM"/>
</dbReference>
<comment type="function">
    <text evidence="8">May act as scaffold protein. May stimulate ABRA activity and ABRA-dependent SRF transcriptional activity.</text>
</comment>
<evidence type="ECO:0000256" key="12">
    <source>
        <dbReference type="PROSITE-ProRule" id="PRU00125"/>
    </source>
</evidence>
<feature type="region of interest" description="Disordered" evidence="13">
    <location>
        <begin position="307"/>
        <end position="333"/>
    </location>
</feature>
<dbReference type="PROSITE" id="PS50023">
    <property type="entry name" value="LIM_DOMAIN_2"/>
    <property type="match status" value="3"/>
</dbReference>
<keyword evidence="3" id="KW-0597">Phosphoprotein</keyword>
<dbReference type="AlphaFoldDB" id="A0A8C2ZB57"/>
<dbReference type="GO" id="GO:0005737">
    <property type="term" value="C:cytoplasm"/>
    <property type="evidence" value="ECO:0007669"/>
    <property type="project" value="UniProtKB-SubCell"/>
</dbReference>
<comment type="subcellular location">
    <subcellularLocation>
        <location evidence="1">Cytoplasm</location>
    </subcellularLocation>
</comment>
<protein>
    <recommendedName>
        <fullName evidence="10">Actin-binding LIM protein 2</fullName>
    </recommendedName>
    <alternativeName>
        <fullName evidence="11">Actin-binding LIM protein family member 2</fullName>
    </alternativeName>
</protein>
<dbReference type="Proteomes" id="UP000694565">
    <property type="component" value="Unplaced"/>
</dbReference>
<evidence type="ECO:0000313" key="18">
    <source>
        <dbReference type="Proteomes" id="UP000694565"/>
    </source>
</evidence>
<name>A0A8C2ZB57_CYCLU</name>
<dbReference type="InterPro" id="IPR003128">
    <property type="entry name" value="Villin_headpiece"/>
</dbReference>
<feature type="chain" id="PRO_5034562152" description="Actin-binding LIM protein 2" evidence="14">
    <location>
        <begin position="20"/>
        <end position="542"/>
    </location>
</feature>
<dbReference type="PANTHER" id="PTHR24213">
    <property type="entry name" value="ACTIN-BINDING LIM PROTEIN"/>
    <property type="match status" value="1"/>
</dbReference>
<accession>A0A8C2ZB57</accession>
<evidence type="ECO:0000259" key="16">
    <source>
        <dbReference type="PROSITE" id="PS51089"/>
    </source>
</evidence>
<dbReference type="GO" id="GO:0051015">
    <property type="term" value="F:actin filament binding"/>
    <property type="evidence" value="ECO:0007669"/>
    <property type="project" value="TreeGrafter"/>
</dbReference>
<sequence length="542" mass="61174">MQYIQVSAWLLSSLSVSLCVPCTRVRAELLLSFSLSPVFQQQAVHSPLEQQKQKQKHGGPIPCQNCGKPCKGEALRVQNKHFHIKCFACKVCGCELAQGGFFVRQGEYICTLDYQRLYGTRCFSCQDFIEGEVVSALGKTYHPRCFVCASCKQPFPAGDRVTFNGKECICQKCTEPLAASSPAPIQAVHNCCGCGKEFKNEQSLVALEKHWHLGCFKCKVCNKVLNAEYISKDGIPFCEMDYHAMFGIQCESCKKYITGKVLEAGEKHYHPTCARCARCEQMFAEGEEMYLQGSSIWHPPCRQAAKQEEKSKVTRTSSESITSVPASSTSGSPSRVIYAKLGEEMLDYKDLAALPKTKAIYNIDRPDMLSYSPYVSYPSEERHYGEGDGEKSPRQRRPSSPSSNSSLGGFGRYTPCRSPQNYSRPGMSFKDTHDTQPLYIAVRCYAFFNVLGSFVCTHNNSSLFCLINLPQCLLCVCQIYPYEMLSVTHRVKVKLPREVDRTRLERHLSPEDFQQVFGMTLEKFDRLALWKKTDLKKKARLF</sequence>
<keyword evidence="4 12" id="KW-0479">Metal-binding</keyword>
<dbReference type="FunFam" id="2.10.110.10:FF:000003">
    <property type="entry name" value="actin-binding LIM protein 1 isoform X1"/>
    <property type="match status" value="1"/>
</dbReference>
<evidence type="ECO:0000256" key="1">
    <source>
        <dbReference type="ARBA" id="ARBA00004496"/>
    </source>
</evidence>
<keyword evidence="14" id="KW-0732">Signal</keyword>
<feature type="domain" description="LIM zinc-binding" evidence="15">
    <location>
        <begin position="189"/>
        <end position="248"/>
    </location>
</feature>
<dbReference type="FunFam" id="2.10.110.10:FF:000004">
    <property type="entry name" value="actin-binding LIM protein 1 isoform X1"/>
    <property type="match status" value="1"/>
</dbReference>
<evidence type="ECO:0000256" key="13">
    <source>
        <dbReference type="SAM" id="MobiDB-lite"/>
    </source>
</evidence>
<dbReference type="PROSITE" id="PS51089">
    <property type="entry name" value="HP"/>
    <property type="match status" value="1"/>
</dbReference>
<dbReference type="InterPro" id="IPR036886">
    <property type="entry name" value="Villin_headpiece_dom_sf"/>
</dbReference>
<feature type="compositionally biased region" description="Basic and acidic residues" evidence="13">
    <location>
        <begin position="380"/>
        <end position="393"/>
    </location>
</feature>
<dbReference type="FunFam" id="2.10.110.10:FF:000007">
    <property type="entry name" value="actin-binding LIM protein 1 isoform X1"/>
    <property type="match status" value="1"/>
</dbReference>
<evidence type="ECO:0000256" key="10">
    <source>
        <dbReference type="ARBA" id="ARBA00071022"/>
    </source>
</evidence>
<reference evidence="17" key="2">
    <citation type="submission" date="2025-09" db="UniProtKB">
        <authorList>
            <consortium name="Ensembl"/>
        </authorList>
    </citation>
    <scope>IDENTIFICATION</scope>
</reference>
<dbReference type="FunFam" id="1.10.950.10:FF:000001">
    <property type="entry name" value="actin-binding LIM protein 1 isoform X2"/>
    <property type="match status" value="1"/>
</dbReference>
<evidence type="ECO:0000313" key="17">
    <source>
        <dbReference type="Ensembl" id="ENSCLMP00005024712.1"/>
    </source>
</evidence>
<dbReference type="CDD" id="cd09328">
    <property type="entry name" value="LIM2_abLIM"/>
    <property type="match status" value="1"/>
</dbReference>
<dbReference type="SMART" id="SM00132">
    <property type="entry name" value="LIM"/>
    <property type="match status" value="4"/>
</dbReference>
<dbReference type="InterPro" id="IPR032402">
    <property type="entry name" value="AbLIM_anchor"/>
</dbReference>
<evidence type="ECO:0000256" key="9">
    <source>
        <dbReference type="ARBA" id="ARBA00065493"/>
    </source>
</evidence>
<evidence type="ECO:0000256" key="2">
    <source>
        <dbReference type="ARBA" id="ARBA00022490"/>
    </source>
</evidence>
<evidence type="ECO:0000259" key="15">
    <source>
        <dbReference type="PROSITE" id="PS50023"/>
    </source>
</evidence>
<dbReference type="Pfam" id="PF00412">
    <property type="entry name" value="LIM"/>
    <property type="match status" value="4"/>
</dbReference>
<evidence type="ECO:0000256" key="6">
    <source>
        <dbReference type="ARBA" id="ARBA00022833"/>
    </source>
</evidence>
<keyword evidence="5" id="KW-0677">Repeat</keyword>
<evidence type="ECO:0000256" key="4">
    <source>
        <dbReference type="ARBA" id="ARBA00022723"/>
    </source>
</evidence>
<evidence type="ECO:0000256" key="5">
    <source>
        <dbReference type="ARBA" id="ARBA00022737"/>
    </source>
</evidence>
<dbReference type="Gene3D" id="1.10.950.10">
    <property type="entry name" value="Villin headpiece domain"/>
    <property type="match status" value="1"/>
</dbReference>
<feature type="signal peptide" evidence="14">
    <location>
        <begin position="1"/>
        <end position="19"/>
    </location>
</feature>
<reference evidence="17" key="1">
    <citation type="submission" date="2025-08" db="UniProtKB">
        <authorList>
            <consortium name="Ensembl"/>
        </authorList>
    </citation>
    <scope>IDENTIFICATION</scope>
</reference>
<dbReference type="Gene3D" id="2.10.110.10">
    <property type="entry name" value="Cysteine Rich Protein"/>
    <property type="match status" value="4"/>
</dbReference>
<evidence type="ECO:0000256" key="3">
    <source>
        <dbReference type="ARBA" id="ARBA00022553"/>
    </source>
</evidence>
<keyword evidence="6 12" id="KW-0862">Zinc</keyword>
<feature type="compositionally biased region" description="Low complexity" evidence="13">
    <location>
        <begin position="316"/>
        <end position="333"/>
    </location>
</feature>
<organism evidence="17 18">
    <name type="scientific">Cyclopterus lumpus</name>
    <name type="common">Lumpsucker</name>
    <dbReference type="NCBI Taxonomy" id="8103"/>
    <lineage>
        <taxon>Eukaryota</taxon>
        <taxon>Metazoa</taxon>
        <taxon>Chordata</taxon>
        <taxon>Craniata</taxon>
        <taxon>Vertebrata</taxon>
        <taxon>Euteleostomi</taxon>
        <taxon>Actinopterygii</taxon>
        <taxon>Neopterygii</taxon>
        <taxon>Teleostei</taxon>
        <taxon>Neoteleostei</taxon>
        <taxon>Acanthomorphata</taxon>
        <taxon>Eupercaria</taxon>
        <taxon>Perciformes</taxon>
        <taxon>Cottioidei</taxon>
        <taxon>Cottales</taxon>
        <taxon>Cyclopteridae</taxon>
        <taxon>Cyclopterus</taxon>
    </lineage>
</organism>
<keyword evidence="7 12" id="KW-0440">LIM domain</keyword>
<dbReference type="GeneTree" id="ENSGT00950000182850"/>
<dbReference type="SUPFAM" id="SSF47050">
    <property type="entry name" value="VHP, Villin headpiece domain"/>
    <property type="match status" value="1"/>
</dbReference>
<dbReference type="GO" id="GO:0007010">
    <property type="term" value="P:cytoskeleton organization"/>
    <property type="evidence" value="ECO:0007669"/>
    <property type="project" value="InterPro"/>
</dbReference>
<evidence type="ECO:0000256" key="14">
    <source>
        <dbReference type="SAM" id="SignalP"/>
    </source>
</evidence>
<dbReference type="Pfam" id="PF02209">
    <property type="entry name" value="VHP"/>
    <property type="match status" value="1"/>
</dbReference>
<dbReference type="FunFam" id="2.10.110.10:FF:000053">
    <property type="entry name" value="Actin-binding LIM protein family, member 2"/>
    <property type="match status" value="1"/>
</dbReference>
<dbReference type="PANTHER" id="PTHR24213:SF6">
    <property type="entry name" value="ACTIN-BINDING LIM PROTEIN 2"/>
    <property type="match status" value="1"/>
</dbReference>
<feature type="region of interest" description="Disordered" evidence="13">
    <location>
        <begin position="380"/>
        <end position="412"/>
    </location>
</feature>
<feature type="domain" description="HP" evidence="16">
    <location>
        <begin position="474"/>
        <end position="542"/>
    </location>
</feature>
<dbReference type="PROSITE" id="PS00478">
    <property type="entry name" value="LIM_DOMAIN_1"/>
    <property type="match status" value="2"/>
</dbReference>
<dbReference type="GO" id="GO:0030032">
    <property type="term" value="P:lamellipodium assembly"/>
    <property type="evidence" value="ECO:0007669"/>
    <property type="project" value="TreeGrafter"/>
</dbReference>
<feature type="domain" description="LIM zinc-binding" evidence="15">
    <location>
        <begin position="121"/>
        <end position="180"/>
    </location>
</feature>
<keyword evidence="18" id="KW-1185">Reference proteome</keyword>
<dbReference type="SUPFAM" id="SSF57716">
    <property type="entry name" value="Glucocorticoid receptor-like (DNA-binding domain)"/>
    <property type="match status" value="6"/>
</dbReference>
<dbReference type="GO" id="GO:0046872">
    <property type="term" value="F:metal ion binding"/>
    <property type="evidence" value="ECO:0007669"/>
    <property type="project" value="UniProtKB-KW"/>
</dbReference>
<dbReference type="CDD" id="cd09327">
    <property type="entry name" value="LIM1_abLIM"/>
    <property type="match status" value="1"/>
</dbReference>